<dbReference type="Pfam" id="PF10518">
    <property type="entry name" value="TAT_signal"/>
    <property type="match status" value="1"/>
</dbReference>
<evidence type="ECO:0008006" key="5">
    <source>
        <dbReference type="Google" id="ProtNLM"/>
    </source>
</evidence>
<feature type="chain" id="PRO_5016275570" description="Twin-arginine translocation signal domain-containing protein" evidence="2">
    <location>
        <begin position="35"/>
        <end position="174"/>
    </location>
</feature>
<proteinExistence type="predicted"/>
<evidence type="ECO:0000313" key="3">
    <source>
        <dbReference type="EMBL" id="PWQ95495.1"/>
    </source>
</evidence>
<dbReference type="PROSITE" id="PS51318">
    <property type="entry name" value="TAT"/>
    <property type="match status" value="1"/>
</dbReference>
<dbReference type="Proteomes" id="UP000245539">
    <property type="component" value="Unassembled WGS sequence"/>
</dbReference>
<keyword evidence="1 2" id="KW-0732">Signal</keyword>
<dbReference type="EMBL" id="QGKM01000045">
    <property type="protein sequence ID" value="PWQ95495.1"/>
    <property type="molecule type" value="Genomic_DNA"/>
</dbReference>
<evidence type="ECO:0000256" key="1">
    <source>
        <dbReference type="ARBA" id="ARBA00022729"/>
    </source>
</evidence>
<organism evidence="3 4">
    <name type="scientific">Leucothrix pacifica</name>
    <dbReference type="NCBI Taxonomy" id="1247513"/>
    <lineage>
        <taxon>Bacteria</taxon>
        <taxon>Pseudomonadati</taxon>
        <taxon>Pseudomonadota</taxon>
        <taxon>Gammaproteobacteria</taxon>
        <taxon>Thiotrichales</taxon>
        <taxon>Thiotrichaceae</taxon>
        <taxon>Leucothrix</taxon>
    </lineage>
</organism>
<evidence type="ECO:0000256" key="2">
    <source>
        <dbReference type="SAM" id="SignalP"/>
    </source>
</evidence>
<gene>
    <name evidence="3" type="ORF">DKW60_14875</name>
</gene>
<sequence length="174" mass="18663">MPKKTNPITRRTFLKGTAAVSALSIGGISSLALAGKAAVTDPLLFDEVAGNRILGNGDIKIIQETLFGREKVTLINESGKLQMLDVREPISLYQVDDTLVVTVNQDDKKAVNGMMVMSDGDRLTFDVKAIGIEMADEANLAGVELPALTNIAENQLQISSAHPVFNRTVDVQVV</sequence>
<reference evidence="3 4" key="1">
    <citation type="submission" date="2018-05" db="EMBL/GenBank/DDBJ databases">
        <title>Leucothrix arctica sp. nov., isolated from Arctic seawater.</title>
        <authorList>
            <person name="Choi A."/>
            <person name="Baek K."/>
        </authorList>
    </citation>
    <scope>NUCLEOTIDE SEQUENCE [LARGE SCALE GENOMIC DNA]</scope>
    <source>
        <strain evidence="3 4">JCM 18388</strain>
    </source>
</reference>
<protein>
    <recommendedName>
        <fullName evidence="5">Twin-arginine translocation signal domain-containing protein</fullName>
    </recommendedName>
</protein>
<dbReference type="InterPro" id="IPR006311">
    <property type="entry name" value="TAT_signal"/>
</dbReference>
<name>A0A317C9X8_9GAMM</name>
<dbReference type="InterPro" id="IPR019546">
    <property type="entry name" value="TAT_signal_bac_arc"/>
</dbReference>
<dbReference type="AlphaFoldDB" id="A0A317C9X8"/>
<keyword evidence="4" id="KW-1185">Reference proteome</keyword>
<dbReference type="RefSeq" id="WP_109838450.1">
    <property type="nucleotide sequence ID" value="NZ_QGKM01000045.1"/>
</dbReference>
<comment type="caution">
    <text evidence="3">The sequence shown here is derived from an EMBL/GenBank/DDBJ whole genome shotgun (WGS) entry which is preliminary data.</text>
</comment>
<evidence type="ECO:0000313" key="4">
    <source>
        <dbReference type="Proteomes" id="UP000245539"/>
    </source>
</evidence>
<accession>A0A317C9X8</accession>
<feature type="signal peptide" evidence="2">
    <location>
        <begin position="1"/>
        <end position="34"/>
    </location>
</feature>